<dbReference type="Gene3D" id="3.40.50.300">
    <property type="entry name" value="P-loop containing nucleotide triphosphate hydrolases"/>
    <property type="match status" value="2"/>
</dbReference>
<dbReference type="PROSITE" id="PS51192">
    <property type="entry name" value="HELICASE_ATP_BIND_1"/>
    <property type="match status" value="1"/>
</dbReference>
<dbReference type="InterPro" id="IPR001650">
    <property type="entry name" value="Helicase_C-like"/>
</dbReference>
<feature type="region of interest" description="Disordered" evidence="7">
    <location>
        <begin position="1421"/>
        <end position="1447"/>
    </location>
</feature>
<dbReference type="EC" id="5.6.2.4" evidence="5"/>
<dbReference type="STRING" id="418459.E3KJQ2"/>
<keyword evidence="2" id="KW-0547">Nucleotide-binding</keyword>
<evidence type="ECO:0000256" key="5">
    <source>
        <dbReference type="ARBA" id="ARBA00034808"/>
    </source>
</evidence>
<evidence type="ECO:0000256" key="4">
    <source>
        <dbReference type="ARBA" id="ARBA00034617"/>
    </source>
</evidence>
<dbReference type="GO" id="GO:0008270">
    <property type="term" value="F:zinc ion binding"/>
    <property type="evidence" value="ECO:0007669"/>
    <property type="project" value="UniProtKB-KW"/>
</dbReference>
<evidence type="ECO:0000256" key="3">
    <source>
        <dbReference type="ARBA" id="ARBA00022840"/>
    </source>
</evidence>
<dbReference type="SMART" id="SM00487">
    <property type="entry name" value="DEXDc"/>
    <property type="match status" value="1"/>
</dbReference>
<keyword evidence="6" id="KW-0862">Zinc</keyword>
<dbReference type="InterPro" id="IPR022698">
    <property type="entry name" value="OrsD"/>
</dbReference>
<dbReference type="SMART" id="SM00490">
    <property type="entry name" value="HELICc"/>
    <property type="match status" value="1"/>
</dbReference>
<feature type="domain" description="C2H2-type" evidence="8">
    <location>
        <begin position="19"/>
        <end position="49"/>
    </location>
</feature>
<sequence length="1587" mass="177739">MLSDNTTAPTSAQPPKNGEVCNRDGCSLAFPSSKKLKKHQRLVHQPEVKCKIYGTTDSVVLSRNDDQKFACPTNGCNETSIDPVRIQKHVKKCSPASVELPRVMPNPPRDFVHLVQPVDQVIVIPNYHCLVYNSYAKILLCTSCHYGISTNEVEAHMWNTHRERVSESQLRGDFMAHGVELPDESPKFPPDRVGRDFLCEPVEGFLMYLGYFCTADHDGVIVLPLWVFSLLADLNTHWSLNCERRYVQHLNHPKQKYFCVKYKPSLPPMVDGRSCASEDLPEPGPQAGLWSRLRDEISKLDVFSLTDGGQNIALHSSVVSNYLEISGIKVHIDCCASSMGCSPSGLFNHVNFPEETSSWVTIVDEWLENRMESLKVAHYGLRKEGLKESTRVSTGALATVSRLAFVYLLSRVISAARGKAPTVGLSPLQEKQTRTRYAKTIARLLVFTLNASDTPLASYWSGKQKSLIKTMKELSRLKLAGSTSSNAHIYDLLDQSMFNFVSFSCSLAKRSRVQSSLEQFLALSMINEDGSFFSPLELTHSIAAVQYGIRLGTIFHWVHLVETTEELEDDDDPTNDKEIAMMRFHFSWISQDSRASPFMTLRDWIRLASTVIMNEQLPDQTHWADSEMTRLVVGSSTITICGIQQSLRAVITKLRSAFQCLLKGSSLPDFLPSKLSDDSGNIRMNFNYLVASENQQLSRFKILEDWCVGGNTQGVLAANWCEVVEHSNFDQSKLWSPRAAWKWLEASDDILEWIYFMYHVGCGQPARGTEESCMLLRNTDSAPRNVYWRSGRLMLQTWYHKGQNLTHRSKPRQVYLTGELSMQLHNYLAYIQPVQMAILCGLGQKETAMDMQDFLWVTSRRGRLQTNDFNRILKKGFTLGGNDGLGIRGWRQASVSIVAAHLSNRFPSALLPNNKTASQDLEEDMGLNNAMDLQRNHSSATANLLYGYSSGTGVIRDGETNFMKASEVWQKFWGIESHLACQQPLLPVPEALSPAEKARQALTIFTKNPDARFRSEFQHNWVTELFRKDLKDLLVVAKTGGGKSLAFKLPSLVLLHERTVLVQPINALVDQTMKDLKKLDGVKAQLYTPNTKVDPSAQIIVALSDHASKFDFENQLRTNRPTQIIIDEAHSLLEDTYRHYLPGVVALGQLTSQVVLMTGSLPPSQEVDLLHGIFGRTRLVCKREVTFRPELTIEVRRTSSSITELADVAKQLIQSHLSRREDRAMVFIEDRKMVTNVGAQLGACIHHSGLTEDERKSGAEDWITRDRGVMVATSGFGAGIDYSHVRLVIIYGVPNESEANMVYQQIGRAGRDGKSARIEIIPGPSDVLNLAHGIQPGMDDFKRSLVNPSNCPAMVFSRLEDEVERSCRNYPDFPQCSVCTTFAKNLGEYVPYDLTTSVVQIPMTLTPITTRSMDYKKDSGLVQETTSSPNNTTVESSPISTQRCHKSSPAFVPPLTRNAFGKRIRSPELDEQSMQTMLESDIRKVARLGEEGRIQSLGSDLVSSSGGASVNLINSNGLVKNVALETHQAVILKDFISRLKGNCPACYFRSQTFVRHSKPSACKNLVHRCLRCKACAAQQSRYQQLSL</sequence>
<dbReference type="PROSITE" id="PS50157">
    <property type="entry name" value="ZINC_FINGER_C2H2_2"/>
    <property type="match status" value="1"/>
</dbReference>
<dbReference type="GO" id="GO:0005524">
    <property type="term" value="F:ATP binding"/>
    <property type="evidence" value="ECO:0007669"/>
    <property type="project" value="UniProtKB-KW"/>
</dbReference>
<proteinExistence type="inferred from homology"/>
<feature type="domain" description="Helicase ATP-binding" evidence="9">
    <location>
        <begin position="1024"/>
        <end position="1179"/>
    </location>
</feature>
<dbReference type="GO" id="GO:0043138">
    <property type="term" value="F:3'-5' DNA helicase activity"/>
    <property type="evidence" value="ECO:0007669"/>
    <property type="project" value="UniProtKB-EC"/>
</dbReference>
<evidence type="ECO:0000313" key="12">
    <source>
        <dbReference type="Proteomes" id="UP000008783"/>
    </source>
</evidence>
<comment type="catalytic activity">
    <reaction evidence="4">
        <text>Couples ATP hydrolysis with the unwinding of duplex DNA by translocating in the 3'-5' direction.</text>
        <dbReference type="EC" id="5.6.2.4"/>
    </reaction>
</comment>
<reference key="1">
    <citation type="submission" date="2007-01" db="EMBL/GenBank/DDBJ databases">
        <title>The Genome Sequence of Puccinia graminis f. sp. tritici Strain CRL 75-36-700-3.</title>
        <authorList>
            <consortium name="The Broad Institute Genome Sequencing Platform"/>
            <person name="Birren B."/>
            <person name="Lander E."/>
            <person name="Galagan J."/>
            <person name="Nusbaum C."/>
            <person name="Devon K."/>
            <person name="Cuomo C."/>
            <person name="Jaffe D."/>
            <person name="Butler J."/>
            <person name="Alvarez P."/>
            <person name="Gnerre S."/>
            <person name="Grabherr M."/>
            <person name="Mauceli E."/>
            <person name="Brockman W."/>
            <person name="Young S."/>
            <person name="LaButti K."/>
            <person name="Sykes S."/>
            <person name="DeCaprio D."/>
            <person name="Crawford M."/>
            <person name="Koehrsen M."/>
            <person name="Engels R."/>
            <person name="Montgomery P."/>
            <person name="Pearson M."/>
            <person name="Howarth C."/>
            <person name="Larson L."/>
            <person name="White J."/>
            <person name="Zeng Q."/>
            <person name="Kodira C."/>
            <person name="Yandava C."/>
            <person name="Alvarado L."/>
            <person name="O'Leary S."/>
            <person name="Szabo L."/>
            <person name="Dean R."/>
            <person name="Schein J."/>
        </authorList>
    </citation>
    <scope>NUCLEOTIDE SEQUENCE</scope>
    <source>
        <strain>CRL 75-36-700-3</strain>
    </source>
</reference>
<reference evidence="12" key="2">
    <citation type="journal article" date="2011" name="Proc. Natl. Acad. Sci. U.S.A.">
        <title>Obligate biotrophy features unraveled by the genomic analysis of rust fungi.</title>
        <authorList>
            <person name="Duplessis S."/>
            <person name="Cuomo C.A."/>
            <person name="Lin Y.-C."/>
            <person name="Aerts A."/>
            <person name="Tisserant E."/>
            <person name="Veneault-Fourrey C."/>
            <person name="Joly D.L."/>
            <person name="Hacquard S."/>
            <person name="Amselem J."/>
            <person name="Cantarel B.L."/>
            <person name="Chiu R."/>
            <person name="Coutinho P.M."/>
            <person name="Feau N."/>
            <person name="Field M."/>
            <person name="Frey P."/>
            <person name="Gelhaye E."/>
            <person name="Goldberg J."/>
            <person name="Grabherr M.G."/>
            <person name="Kodira C.D."/>
            <person name="Kohler A."/>
            <person name="Kuees U."/>
            <person name="Lindquist E.A."/>
            <person name="Lucas S.M."/>
            <person name="Mago R."/>
            <person name="Mauceli E."/>
            <person name="Morin E."/>
            <person name="Murat C."/>
            <person name="Pangilinan J.L."/>
            <person name="Park R."/>
            <person name="Pearson M."/>
            <person name="Quesneville H."/>
            <person name="Rouhier N."/>
            <person name="Sakthikumar S."/>
            <person name="Salamov A.A."/>
            <person name="Schmutz J."/>
            <person name="Selles B."/>
            <person name="Shapiro H."/>
            <person name="Tanguay P."/>
            <person name="Tuskan G.A."/>
            <person name="Henrissat B."/>
            <person name="Van de Peer Y."/>
            <person name="Rouze P."/>
            <person name="Ellis J.G."/>
            <person name="Dodds P.N."/>
            <person name="Schein J.E."/>
            <person name="Zhong S."/>
            <person name="Hamelin R.C."/>
            <person name="Grigoriev I.V."/>
            <person name="Szabo L.J."/>
            <person name="Martin F."/>
        </authorList>
    </citation>
    <scope>NUCLEOTIDE SEQUENCE [LARGE SCALE GENOMIC DNA]</scope>
    <source>
        <strain evidence="12">CRL 75-36-700-3 / race SCCL</strain>
    </source>
</reference>
<dbReference type="GO" id="GO:0005694">
    <property type="term" value="C:chromosome"/>
    <property type="evidence" value="ECO:0000318"/>
    <property type="project" value="GO_Central"/>
</dbReference>
<evidence type="ECO:0000256" key="7">
    <source>
        <dbReference type="SAM" id="MobiDB-lite"/>
    </source>
</evidence>
<dbReference type="HOGENOM" id="CLU_003526_0_0_1"/>
<dbReference type="Pfam" id="PF00271">
    <property type="entry name" value="Helicase_C"/>
    <property type="match status" value="1"/>
</dbReference>
<dbReference type="EMBL" id="DS178291">
    <property type="protein sequence ID" value="EFP84527.2"/>
    <property type="molecule type" value="Genomic_DNA"/>
</dbReference>
<dbReference type="InterPro" id="IPR011545">
    <property type="entry name" value="DEAD/DEAH_box_helicase_dom"/>
</dbReference>
<dbReference type="SUPFAM" id="SSF52540">
    <property type="entry name" value="P-loop containing nucleoside triphosphate hydrolases"/>
    <property type="match status" value="1"/>
</dbReference>
<feature type="compositionally biased region" description="Polar residues" evidence="7">
    <location>
        <begin position="1422"/>
        <end position="1442"/>
    </location>
</feature>
<keyword evidence="3" id="KW-0067">ATP-binding</keyword>
<dbReference type="InterPro" id="IPR013087">
    <property type="entry name" value="Znf_C2H2_type"/>
</dbReference>
<protein>
    <recommendedName>
        <fullName evidence="5">DNA 3'-5' helicase</fullName>
        <ecNumber evidence="5">5.6.2.4</ecNumber>
    </recommendedName>
</protein>
<comment type="similarity">
    <text evidence="1">Belongs to the helicase family. RecQ subfamily.</text>
</comment>
<accession>E3KJQ2</accession>
<keyword evidence="6" id="KW-0479">Metal-binding</keyword>
<dbReference type="InterPro" id="IPR014001">
    <property type="entry name" value="Helicase_ATP-bd"/>
</dbReference>
<evidence type="ECO:0000256" key="2">
    <source>
        <dbReference type="ARBA" id="ARBA00022741"/>
    </source>
</evidence>
<dbReference type="Pfam" id="PF12013">
    <property type="entry name" value="OrsD"/>
    <property type="match status" value="1"/>
</dbReference>
<dbReference type="PROSITE" id="PS51194">
    <property type="entry name" value="HELICASE_CTER"/>
    <property type="match status" value="1"/>
</dbReference>
<dbReference type="GO" id="GO:0003676">
    <property type="term" value="F:nucleic acid binding"/>
    <property type="evidence" value="ECO:0007669"/>
    <property type="project" value="InterPro"/>
</dbReference>
<dbReference type="GeneID" id="10546116"/>
<dbReference type="eggNOG" id="KOG0351">
    <property type="taxonomic scope" value="Eukaryota"/>
</dbReference>
<dbReference type="PANTHER" id="PTHR13710">
    <property type="entry name" value="DNA HELICASE RECQ FAMILY MEMBER"/>
    <property type="match status" value="1"/>
</dbReference>
<feature type="domain" description="Helicase C-terminal" evidence="10">
    <location>
        <begin position="1211"/>
        <end position="1359"/>
    </location>
</feature>
<evidence type="ECO:0000256" key="6">
    <source>
        <dbReference type="PROSITE-ProRule" id="PRU00042"/>
    </source>
</evidence>
<name>E3KJQ2_PUCGT</name>
<gene>
    <name evidence="11" type="ORF">PGTG_10686</name>
</gene>
<dbReference type="OrthoDB" id="2499915at2759"/>
<organism evidence="11 12">
    <name type="scientific">Puccinia graminis f. sp. tritici (strain CRL 75-36-700-3 / race SCCL)</name>
    <name type="common">Black stem rust fungus</name>
    <dbReference type="NCBI Taxonomy" id="418459"/>
    <lineage>
        <taxon>Eukaryota</taxon>
        <taxon>Fungi</taxon>
        <taxon>Dikarya</taxon>
        <taxon>Basidiomycota</taxon>
        <taxon>Pucciniomycotina</taxon>
        <taxon>Pucciniomycetes</taxon>
        <taxon>Pucciniales</taxon>
        <taxon>Pucciniaceae</taxon>
        <taxon>Puccinia</taxon>
    </lineage>
</organism>
<evidence type="ECO:0000259" key="9">
    <source>
        <dbReference type="PROSITE" id="PS51192"/>
    </source>
</evidence>
<evidence type="ECO:0000313" key="11">
    <source>
        <dbReference type="EMBL" id="EFP84527.2"/>
    </source>
</evidence>
<dbReference type="GO" id="GO:0005634">
    <property type="term" value="C:nucleus"/>
    <property type="evidence" value="ECO:0000318"/>
    <property type="project" value="GO_Central"/>
</dbReference>
<dbReference type="SMART" id="SM00355">
    <property type="entry name" value="ZnF_C2H2"/>
    <property type="match status" value="2"/>
</dbReference>
<dbReference type="RefSeq" id="XP_003328946.2">
    <property type="nucleotide sequence ID" value="XM_003328898.2"/>
</dbReference>
<dbReference type="PROSITE" id="PS00028">
    <property type="entry name" value="ZINC_FINGER_C2H2_1"/>
    <property type="match status" value="1"/>
</dbReference>
<evidence type="ECO:0000259" key="8">
    <source>
        <dbReference type="PROSITE" id="PS50157"/>
    </source>
</evidence>
<dbReference type="KEGG" id="pgr:PGTG_10686"/>
<dbReference type="InParanoid" id="E3KJQ2"/>
<dbReference type="VEuPathDB" id="FungiDB:PGTG_10686"/>
<evidence type="ECO:0000256" key="1">
    <source>
        <dbReference type="ARBA" id="ARBA00005446"/>
    </source>
</evidence>
<dbReference type="Pfam" id="PF00270">
    <property type="entry name" value="DEAD"/>
    <property type="match status" value="1"/>
</dbReference>
<evidence type="ECO:0000259" key="10">
    <source>
        <dbReference type="PROSITE" id="PS51194"/>
    </source>
</evidence>
<keyword evidence="12" id="KW-1185">Reference proteome</keyword>
<keyword evidence="6" id="KW-0863">Zinc-finger</keyword>
<dbReference type="PANTHER" id="PTHR13710:SF145">
    <property type="entry name" value="ATP-DEPENDENT DNA HELICASE"/>
    <property type="match status" value="1"/>
</dbReference>
<dbReference type="InterPro" id="IPR027417">
    <property type="entry name" value="P-loop_NTPase"/>
</dbReference>
<dbReference type="Proteomes" id="UP000008783">
    <property type="component" value="Unassembled WGS sequence"/>
</dbReference>